<comment type="caution">
    <text evidence="9">The sequence shown here is derived from an EMBL/GenBank/DDBJ whole genome shotgun (WGS) entry which is preliminary data.</text>
</comment>
<sequence length="361" mass="38834">MSTDAITARQEDRHHYQYHYRQHQGRRQQWVAIGAMLLLGIFLLDMTLGPGKLGLVQVVYTLMSPDGADMKSRFIIWDIRLPVALMAVLVGAALGGAGALMQTILNNPLAEPFTLGISHAAAFGAALAIAFGAPLLPWEWAQGYMITLNAFVFACLSAGVIFLVSRMRGSTQETMILTGIAILFVFSALNAMLQFAASAETLQQIVFWAMGSLGRATWPKVGVTAALLLLACVLLSRSAWRLTALRMGDEAAEAMGVNVNRIRLLVLLLSSLLAAVAVAFVGIIGFVGLVGPHMARMLLGEDQRFFLPGSMLFGAILLTIAEILSKSIIPGVLLPIGITTSLIGVPFFVFLLVVVRRRSGL</sequence>
<name>A0ABP7D819_9GAMM</name>
<dbReference type="InterPro" id="IPR000522">
    <property type="entry name" value="ABC_transptr_permease_BtuC"/>
</dbReference>
<evidence type="ECO:0000256" key="3">
    <source>
        <dbReference type="ARBA" id="ARBA00022448"/>
    </source>
</evidence>
<dbReference type="SUPFAM" id="SSF81345">
    <property type="entry name" value="ABC transporter involved in vitamin B12 uptake, BtuC"/>
    <property type="match status" value="1"/>
</dbReference>
<evidence type="ECO:0000313" key="10">
    <source>
        <dbReference type="Proteomes" id="UP001501479"/>
    </source>
</evidence>
<gene>
    <name evidence="9" type="ORF">GCM10022421_03880</name>
</gene>
<keyword evidence="5 8" id="KW-0812">Transmembrane</keyword>
<feature type="transmembrane region" description="Helical" evidence="8">
    <location>
        <begin position="305"/>
        <end position="325"/>
    </location>
</feature>
<feature type="transmembrane region" description="Helical" evidence="8">
    <location>
        <begin position="113"/>
        <end position="136"/>
    </location>
</feature>
<keyword evidence="4" id="KW-1003">Cell membrane</keyword>
<protein>
    <submittedName>
        <fullName evidence="9">Iron ABC transporter permease</fullName>
    </submittedName>
</protein>
<dbReference type="RefSeq" id="WP_344961867.1">
    <property type="nucleotide sequence ID" value="NZ_BAABDS010000005.1"/>
</dbReference>
<keyword evidence="10" id="KW-1185">Reference proteome</keyword>
<dbReference type="Gene3D" id="1.10.3470.10">
    <property type="entry name" value="ABC transporter involved in vitamin B12 uptake, BtuC"/>
    <property type="match status" value="1"/>
</dbReference>
<evidence type="ECO:0000256" key="6">
    <source>
        <dbReference type="ARBA" id="ARBA00022989"/>
    </source>
</evidence>
<feature type="transmembrane region" description="Helical" evidence="8">
    <location>
        <begin position="142"/>
        <end position="164"/>
    </location>
</feature>
<keyword evidence="6 8" id="KW-1133">Transmembrane helix</keyword>
<dbReference type="Pfam" id="PF01032">
    <property type="entry name" value="FecCD"/>
    <property type="match status" value="1"/>
</dbReference>
<dbReference type="InterPro" id="IPR037294">
    <property type="entry name" value="ABC_BtuC-like"/>
</dbReference>
<dbReference type="PANTHER" id="PTHR30472:SF25">
    <property type="entry name" value="ABC TRANSPORTER PERMEASE PROTEIN MJ0876-RELATED"/>
    <property type="match status" value="1"/>
</dbReference>
<dbReference type="PANTHER" id="PTHR30472">
    <property type="entry name" value="FERRIC ENTEROBACTIN TRANSPORT SYSTEM PERMEASE PROTEIN"/>
    <property type="match status" value="1"/>
</dbReference>
<comment type="similarity">
    <text evidence="2">Belongs to the binding-protein-dependent transport system permease family. FecCD subfamily.</text>
</comment>
<feature type="transmembrane region" description="Helical" evidence="8">
    <location>
        <begin position="332"/>
        <end position="355"/>
    </location>
</feature>
<reference evidence="10" key="1">
    <citation type="journal article" date="2019" name="Int. J. Syst. Evol. Microbiol.">
        <title>The Global Catalogue of Microorganisms (GCM) 10K type strain sequencing project: providing services to taxonomists for standard genome sequencing and annotation.</title>
        <authorList>
            <consortium name="The Broad Institute Genomics Platform"/>
            <consortium name="The Broad Institute Genome Sequencing Center for Infectious Disease"/>
            <person name="Wu L."/>
            <person name="Ma J."/>
        </authorList>
    </citation>
    <scope>NUCLEOTIDE SEQUENCE [LARGE SCALE GENOMIC DNA]</scope>
    <source>
        <strain evidence="10">JCM 17329</strain>
    </source>
</reference>
<evidence type="ECO:0000313" key="9">
    <source>
        <dbReference type="EMBL" id="GAA3700716.1"/>
    </source>
</evidence>
<evidence type="ECO:0000256" key="5">
    <source>
        <dbReference type="ARBA" id="ARBA00022692"/>
    </source>
</evidence>
<accession>A0ABP7D819</accession>
<feature type="transmembrane region" description="Helical" evidence="8">
    <location>
        <begin position="217"/>
        <end position="236"/>
    </location>
</feature>
<dbReference type="CDD" id="cd06550">
    <property type="entry name" value="TM_ABC_iron-siderophores_like"/>
    <property type="match status" value="1"/>
</dbReference>
<keyword evidence="3" id="KW-0813">Transport</keyword>
<comment type="subcellular location">
    <subcellularLocation>
        <location evidence="1">Cell membrane</location>
        <topology evidence="1">Multi-pass membrane protein</topology>
    </subcellularLocation>
</comment>
<feature type="transmembrane region" description="Helical" evidence="8">
    <location>
        <begin position="30"/>
        <end position="48"/>
    </location>
</feature>
<evidence type="ECO:0000256" key="2">
    <source>
        <dbReference type="ARBA" id="ARBA00007935"/>
    </source>
</evidence>
<evidence type="ECO:0000256" key="7">
    <source>
        <dbReference type="ARBA" id="ARBA00023136"/>
    </source>
</evidence>
<dbReference type="Proteomes" id="UP001501479">
    <property type="component" value="Unassembled WGS sequence"/>
</dbReference>
<evidence type="ECO:0000256" key="8">
    <source>
        <dbReference type="SAM" id="Phobius"/>
    </source>
</evidence>
<proteinExistence type="inferred from homology"/>
<feature type="transmembrane region" description="Helical" evidence="8">
    <location>
        <begin position="264"/>
        <end position="290"/>
    </location>
</feature>
<evidence type="ECO:0000256" key="4">
    <source>
        <dbReference type="ARBA" id="ARBA00022475"/>
    </source>
</evidence>
<feature type="transmembrane region" description="Helical" evidence="8">
    <location>
        <begin position="79"/>
        <end position="101"/>
    </location>
</feature>
<evidence type="ECO:0000256" key="1">
    <source>
        <dbReference type="ARBA" id="ARBA00004651"/>
    </source>
</evidence>
<keyword evidence="7 8" id="KW-0472">Membrane</keyword>
<dbReference type="EMBL" id="BAABDS010000005">
    <property type="protein sequence ID" value="GAA3700716.1"/>
    <property type="molecule type" value="Genomic_DNA"/>
</dbReference>
<feature type="transmembrane region" description="Helical" evidence="8">
    <location>
        <begin position="176"/>
        <end position="197"/>
    </location>
</feature>
<organism evidence="9 10">
    <name type="scientific">Oceanisphaera sediminis</name>
    <dbReference type="NCBI Taxonomy" id="981381"/>
    <lineage>
        <taxon>Bacteria</taxon>
        <taxon>Pseudomonadati</taxon>
        <taxon>Pseudomonadota</taxon>
        <taxon>Gammaproteobacteria</taxon>
        <taxon>Aeromonadales</taxon>
        <taxon>Aeromonadaceae</taxon>
        <taxon>Oceanisphaera</taxon>
    </lineage>
</organism>